<evidence type="ECO:0000256" key="15">
    <source>
        <dbReference type="ARBA" id="ARBA00034078"/>
    </source>
</evidence>
<comment type="cofactor">
    <cofactor evidence="18">
        <name>FAD</name>
        <dbReference type="ChEBI" id="CHEBI:57692"/>
    </cofactor>
    <text evidence="18">Binds 1 FAD per subunit.</text>
</comment>
<feature type="domain" description="Globin" evidence="19">
    <location>
        <begin position="1"/>
        <end position="138"/>
    </location>
</feature>
<feature type="site" description="Influences the redox potential of the prosthetic heme and FAD groups" evidence="18">
    <location>
        <position position="84"/>
    </location>
</feature>
<feature type="domain" description="FAD-binding FR-type" evidence="20">
    <location>
        <begin position="152"/>
        <end position="260"/>
    </location>
</feature>
<keyword evidence="11 18" id="KW-0560">Oxidoreductase</keyword>
<evidence type="ECO:0000256" key="3">
    <source>
        <dbReference type="ARBA" id="ARBA00022448"/>
    </source>
</evidence>
<dbReference type="CDD" id="cd08922">
    <property type="entry name" value="FHb-globin"/>
    <property type="match status" value="1"/>
</dbReference>
<dbReference type="SUPFAM" id="SSF52343">
    <property type="entry name" value="Ferredoxin reductase-like, C-terminal NADP-linked domain"/>
    <property type="match status" value="1"/>
</dbReference>
<gene>
    <name evidence="21" type="primary">hmpA</name>
    <name evidence="18" type="synonym">hmp</name>
    <name evidence="21" type="ORF">WNY77_20340</name>
</gene>
<evidence type="ECO:0000256" key="9">
    <source>
        <dbReference type="ARBA" id="ARBA00022827"/>
    </source>
</evidence>
<comment type="cofactor">
    <cofactor evidence="18">
        <name>heme b</name>
        <dbReference type="ChEBI" id="CHEBI:60344"/>
    </cofactor>
    <text evidence="18">Binds 1 heme b (iron(II)-protoporphyrin IX) group per subunit.</text>
</comment>
<accession>A0ABU9T0V9</accession>
<dbReference type="PROSITE" id="PS51384">
    <property type="entry name" value="FAD_FR"/>
    <property type="match status" value="1"/>
</dbReference>
<keyword evidence="12 18" id="KW-0408">Iron</keyword>
<dbReference type="InterPro" id="IPR008333">
    <property type="entry name" value="Cbr1-like_FAD-bd_dom"/>
</dbReference>
<dbReference type="InterPro" id="IPR017938">
    <property type="entry name" value="Riboflavin_synthase-like_b-brl"/>
</dbReference>
<dbReference type="RefSeq" id="WP_342882783.1">
    <property type="nucleotide sequence ID" value="NZ_JBBMQS010000018.1"/>
</dbReference>
<dbReference type="InterPro" id="IPR009050">
    <property type="entry name" value="Globin-like_sf"/>
</dbReference>
<comment type="catalytic activity">
    <reaction evidence="17 18">
        <text>2 nitric oxide + NADPH + 2 O2 = 2 nitrate + NADP(+) + H(+)</text>
        <dbReference type="Rhea" id="RHEA:19465"/>
        <dbReference type="ChEBI" id="CHEBI:15378"/>
        <dbReference type="ChEBI" id="CHEBI:15379"/>
        <dbReference type="ChEBI" id="CHEBI:16480"/>
        <dbReference type="ChEBI" id="CHEBI:17632"/>
        <dbReference type="ChEBI" id="CHEBI:57783"/>
        <dbReference type="ChEBI" id="CHEBI:58349"/>
        <dbReference type="EC" id="1.14.12.17"/>
    </reaction>
</comment>
<evidence type="ECO:0000313" key="22">
    <source>
        <dbReference type="Proteomes" id="UP001461163"/>
    </source>
</evidence>
<comment type="similarity">
    <text evidence="2 18">Belongs to the globin family. Two-domain flavohemoproteins subfamily.</text>
</comment>
<feature type="region of interest" description="Reductase" evidence="18">
    <location>
        <begin position="149"/>
        <end position="396"/>
    </location>
</feature>
<dbReference type="InterPro" id="IPR000971">
    <property type="entry name" value="Globin"/>
</dbReference>
<evidence type="ECO:0000256" key="16">
    <source>
        <dbReference type="ARBA" id="ARBA00048649"/>
    </source>
</evidence>
<comment type="cofactor">
    <cofactor evidence="15">
        <name>[2Fe-2S] cluster</name>
        <dbReference type="ChEBI" id="CHEBI:190135"/>
    </cofactor>
</comment>
<feature type="binding site" description="proximal binding residue" evidence="18">
    <location>
        <position position="85"/>
    </location>
    <ligand>
        <name>heme b</name>
        <dbReference type="ChEBI" id="CHEBI:60344"/>
    </ligand>
    <ligandPart>
        <name>Fe</name>
        <dbReference type="ChEBI" id="CHEBI:18248"/>
    </ligandPart>
</feature>
<proteinExistence type="inferred from homology"/>
<keyword evidence="7 18" id="KW-0285">Flavoprotein</keyword>
<keyword evidence="4 18" id="KW-0216">Detoxification</keyword>
<evidence type="ECO:0000256" key="7">
    <source>
        <dbReference type="ARBA" id="ARBA00022630"/>
    </source>
</evidence>
<dbReference type="Pfam" id="PF00970">
    <property type="entry name" value="FAD_binding_6"/>
    <property type="match status" value="1"/>
</dbReference>
<evidence type="ECO:0000256" key="1">
    <source>
        <dbReference type="ARBA" id="ARBA00006401"/>
    </source>
</evidence>
<keyword evidence="10 18" id="KW-0521">NADP</keyword>
<keyword evidence="9 18" id="KW-0274">FAD</keyword>
<dbReference type="InterPro" id="IPR039261">
    <property type="entry name" value="FNR_nucleotide-bd"/>
</dbReference>
<keyword evidence="5 18" id="KW-0349">Heme</keyword>
<dbReference type="InterPro" id="IPR012292">
    <property type="entry name" value="Globin/Proto"/>
</dbReference>
<comment type="function">
    <text evidence="14 18">Is involved in NO detoxification in an aerobic process, termed nitric oxide dioxygenase (NOD) reaction that utilizes O(2) and NAD(P)H to convert NO to nitrate, which protects the bacterium from various noxious nitrogen compounds. Therefore, plays a central role in the inducible response to nitrosative stress.</text>
</comment>
<evidence type="ECO:0000256" key="17">
    <source>
        <dbReference type="ARBA" id="ARBA00049433"/>
    </source>
</evidence>
<evidence type="ECO:0000256" key="5">
    <source>
        <dbReference type="ARBA" id="ARBA00022617"/>
    </source>
</evidence>
<keyword evidence="3 18" id="KW-0813">Transport</keyword>
<dbReference type="NCBIfam" id="NF009805">
    <property type="entry name" value="PRK13289.1"/>
    <property type="match status" value="1"/>
</dbReference>
<evidence type="ECO:0000259" key="20">
    <source>
        <dbReference type="PROSITE" id="PS51384"/>
    </source>
</evidence>
<feature type="binding site" evidence="18">
    <location>
        <begin position="272"/>
        <end position="277"/>
    </location>
    <ligand>
        <name>NADP(+)</name>
        <dbReference type="ChEBI" id="CHEBI:58349"/>
    </ligand>
</feature>
<dbReference type="Gene3D" id="2.40.30.10">
    <property type="entry name" value="Translation factors"/>
    <property type="match status" value="1"/>
</dbReference>
<feature type="binding site" evidence="18">
    <location>
        <begin position="389"/>
        <end position="392"/>
    </location>
    <ligand>
        <name>FAD</name>
        <dbReference type="ChEBI" id="CHEBI:57692"/>
    </ligand>
</feature>
<evidence type="ECO:0000259" key="19">
    <source>
        <dbReference type="PROSITE" id="PS01033"/>
    </source>
</evidence>
<feature type="active site" description="Charge relay system" evidence="18">
    <location>
        <position position="95"/>
    </location>
</feature>
<feature type="binding site" evidence="18">
    <location>
        <begin position="206"/>
        <end position="209"/>
    </location>
    <ligand>
        <name>FAD</name>
        <dbReference type="ChEBI" id="CHEBI:57692"/>
    </ligand>
</feature>
<comment type="caution">
    <text evidence="21">The sequence shown here is derived from an EMBL/GenBank/DDBJ whole genome shotgun (WGS) entry which is preliminary data.</text>
</comment>
<evidence type="ECO:0000256" key="8">
    <source>
        <dbReference type="ARBA" id="ARBA00022723"/>
    </source>
</evidence>
<organism evidence="21 22">
    <name type="scientific">Paraglaciecola mesophila</name>
    <dbReference type="NCBI Taxonomy" id="197222"/>
    <lineage>
        <taxon>Bacteria</taxon>
        <taxon>Pseudomonadati</taxon>
        <taxon>Pseudomonadota</taxon>
        <taxon>Gammaproteobacteria</taxon>
        <taxon>Alteromonadales</taxon>
        <taxon>Alteromonadaceae</taxon>
        <taxon>Paraglaciecola</taxon>
    </lineage>
</organism>
<dbReference type="PANTHER" id="PTHR43396:SF3">
    <property type="entry name" value="FLAVOHEMOPROTEIN"/>
    <property type="match status" value="1"/>
</dbReference>
<dbReference type="Proteomes" id="UP001461163">
    <property type="component" value="Unassembled WGS sequence"/>
</dbReference>
<evidence type="ECO:0000256" key="14">
    <source>
        <dbReference type="ARBA" id="ARBA00025094"/>
    </source>
</evidence>
<sequence>MLSAQTIATVKSTVPLLESAGVAITDHFYQRMFRLNPELKNIFNMANQANGRQQFALFNAIAAYAKNIDNLGALSEVVERVAHKHTSFFIQPEHYDIVGHHLIETLRELAPEAFTPDVEQAWVEAYDALAKIFINREGDLYSQSETAQGGWLGPRQFRVLSKTPESALVTSFVLTPVDGQPVIDYKPGQYLGVKVHPAHCDYVEMRQYSLSDKPNGVTYRISVKREQGEVNGLVSNHLHESVEQGDVIDILPPAGDFFQQNQHLPTVLISAGVGLTPMMSMLEATVESHPTTEIHFLHACENPAQHSFIKRVAELEKNTPQLSTHTWYASQAQEADSVSTGLMSLASLGDALPISSGNFYICGPTGFMAFIKKQLLELGVKDAQIHYEVFGPHSDL</sequence>
<evidence type="ECO:0000256" key="18">
    <source>
        <dbReference type="HAMAP-Rule" id="MF_01252"/>
    </source>
</evidence>
<keyword evidence="8 18" id="KW-0479">Metal-binding</keyword>
<evidence type="ECO:0000313" key="21">
    <source>
        <dbReference type="EMBL" id="MEM5499771.1"/>
    </source>
</evidence>
<dbReference type="Gene3D" id="1.10.490.10">
    <property type="entry name" value="Globins"/>
    <property type="match status" value="1"/>
</dbReference>
<dbReference type="PRINTS" id="PR00410">
    <property type="entry name" value="PHEHYDRXLASE"/>
</dbReference>
<evidence type="ECO:0000256" key="10">
    <source>
        <dbReference type="ARBA" id="ARBA00022857"/>
    </source>
</evidence>
<dbReference type="InterPro" id="IPR017927">
    <property type="entry name" value="FAD-bd_FR_type"/>
</dbReference>
<dbReference type="EC" id="1.14.12.17" evidence="18"/>
<feature type="binding site" evidence="18">
    <location>
        <position position="190"/>
    </location>
    <ligand>
        <name>FAD</name>
        <dbReference type="ChEBI" id="CHEBI:57692"/>
    </ligand>
</feature>
<dbReference type="CDD" id="cd06184">
    <property type="entry name" value="flavohem_like_fad_nad_binding"/>
    <property type="match status" value="1"/>
</dbReference>
<dbReference type="SUPFAM" id="SSF63380">
    <property type="entry name" value="Riboflavin synthase domain-like"/>
    <property type="match status" value="1"/>
</dbReference>
<dbReference type="HAMAP" id="MF_01252">
    <property type="entry name" value="Hmp"/>
    <property type="match status" value="1"/>
</dbReference>
<dbReference type="PANTHER" id="PTHR43396">
    <property type="entry name" value="FLAVOHEMOPROTEIN"/>
    <property type="match status" value="1"/>
</dbReference>
<evidence type="ECO:0000256" key="11">
    <source>
        <dbReference type="ARBA" id="ARBA00023002"/>
    </source>
</evidence>
<evidence type="ECO:0000256" key="12">
    <source>
        <dbReference type="ARBA" id="ARBA00023004"/>
    </source>
</evidence>
<dbReference type="EMBL" id="JBBMQS010000018">
    <property type="protein sequence ID" value="MEM5499771.1"/>
    <property type="molecule type" value="Genomic_DNA"/>
</dbReference>
<dbReference type="SUPFAM" id="SSF46458">
    <property type="entry name" value="Globin-like"/>
    <property type="match status" value="1"/>
</dbReference>
<keyword evidence="22" id="KW-1185">Reference proteome</keyword>
<evidence type="ECO:0000256" key="4">
    <source>
        <dbReference type="ARBA" id="ARBA00022575"/>
    </source>
</evidence>
<protein>
    <recommendedName>
        <fullName evidence="18">Flavohemoprotein</fullName>
    </recommendedName>
    <alternativeName>
        <fullName evidence="18">Flavohemoglobin</fullName>
    </alternativeName>
    <alternativeName>
        <fullName evidence="18">Hemoglobin-like protein</fullName>
    </alternativeName>
    <alternativeName>
        <fullName evidence="18">Nitric oxide dioxygenase</fullName>
        <shortName evidence="18">NO oxygenase</shortName>
        <shortName evidence="18">NOD</shortName>
        <ecNumber evidence="18">1.14.12.17</ecNumber>
    </alternativeName>
</protein>
<feature type="active site" description="Charge relay system" evidence="18">
    <location>
        <position position="137"/>
    </location>
</feature>
<comment type="catalytic activity">
    <reaction evidence="16 18">
        <text>2 nitric oxide + NADH + 2 O2 = 2 nitrate + NAD(+) + H(+)</text>
        <dbReference type="Rhea" id="RHEA:19469"/>
        <dbReference type="ChEBI" id="CHEBI:15378"/>
        <dbReference type="ChEBI" id="CHEBI:15379"/>
        <dbReference type="ChEBI" id="CHEBI:16480"/>
        <dbReference type="ChEBI" id="CHEBI:17632"/>
        <dbReference type="ChEBI" id="CHEBI:57540"/>
        <dbReference type="ChEBI" id="CHEBI:57945"/>
        <dbReference type="EC" id="1.14.12.17"/>
    </reaction>
</comment>
<evidence type="ECO:0000256" key="13">
    <source>
        <dbReference type="ARBA" id="ARBA00023027"/>
    </source>
</evidence>
<comment type="similarity">
    <text evidence="1 18">In the C-terminal section; belongs to the flavoprotein pyridine nucleotide cytochrome reductase family.</text>
</comment>
<dbReference type="PROSITE" id="PS01033">
    <property type="entry name" value="GLOBIN"/>
    <property type="match status" value="1"/>
</dbReference>
<keyword evidence="6 18" id="KW-0561">Oxygen transport</keyword>
<dbReference type="Pfam" id="PF00175">
    <property type="entry name" value="NAD_binding_1"/>
    <property type="match status" value="1"/>
</dbReference>
<dbReference type="Gene3D" id="3.40.50.80">
    <property type="entry name" value="Nucleotide-binding domain of ferredoxin-NADP reductase (FNR) module"/>
    <property type="match status" value="1"/>
</dbReference>
<dbReference type="GO" id="GO:0008941">
    <property type="term" value="F:nitric oxide dioxygenase NAD(P)H activity"/>
    <property type="evidence" value="ECO:0007669"/>
    <property type="project" value="UniProtKB-EC"/>
</dbReference>
<reference evidence="21 22" key="1">
    <citation type="submission" date="2024-03" db="EMBL/GenBank/DDBJ databases">
        <title>Community enrichment and isolation of bacterial strains for fucoidan degradation.</title>
        <authorList>
            <person name="Sichert A."/>
        </authorList>
    </citation>
    <scope>NUCLEOTIDE SEQUENCE [LARGE SCALE GENOMIC DNA]</scope>
    <source>
        <strain evidence="21 22">AS12</strain>
    </source>
</reference>
<name>A0ABU9T0V9_9ALTE</name>
<keyword evidence="13 18" id="KW-0520">NAD</keyword>
<dbReference type="InterPro" id="IPR001433">
    <property type="entry name" value="OxRdtase_FAD/NAD-bd"/>
</dbReference>
<evidence type="ECO:0000256" key="2">
    <source>
        <dbReference type="ARBA" id="ARBA00008414"/>
    </source>
</evidence>
<comment type="domain">
    <text evidence="18">Consists of two distinct domains; an N-terminal heme-containing oxygen-binding domain and a C-terminal reductase domain with binding sites for FAD and NAD(P)H.</text>
</comment>
<dbReference type="InterPro" id="IPR023950">
    <property type="entry name" value="Hmp"/>
</dbReference>
<feature type="site" description="Influences the redox potential of the prosthetic heme and FAD groups" evidence="18">
    <location>
        <position position="388"/>
    </location>
</feature>
<feature type="site" description="Involved in heme-bound ligand stabilization and O-O bond activation" evidence="18">
    <location>
        <position position="29"/>
    </location>
</feature>
<evidence type="ECO:0000256" key="6">
    <source>
        <dbReference type="ARBA" id="ARBA00022621"/>
    </source>
</evidence>
<dbReference type="Pfam" id="PF00042">
    <property type="entry name" value="Globin"/>
    <property type="match status" value="1"/>
</dbReference>